<evidence type="ECO:0000313" key="1">
    <source>
        <dbReference type="EMBL" id="KST63517.1"/>
    </source>
</evidence>
<name>A0A0V7ZG72_9CYAN</name>
<reference evidence="1 2" key="1">
    <citation type="journal article" date="2015" name="Genome Announc.">
        <title>Draft Genome of the Euendolithic (true boring) Cyanobacterium Mastigocoleus testarum strain BC008.</title>
        <authorList>
            <person name="Guida B.S."/>
            <person name="Garcia-Pichel F."/>
        </authorList>
    </citation>
    <scope>NUCLEOTIDE SEQUENCE [LARGE SCALE GENOMIC DNA]</scope>
    <source>
        <strain evidence="1 2">BC008</strain>
    </source>
</reference>
<protein>
    <submittedName>
        <fullName evidence="1">Uncharacterized protein</fullName>
    </submittedName>
</protein>
<proteinExistence type="predicted"/>
<keyword evidence="2" id="KW-1185">Reference proteome</keyword>
<dbReference type="Proteomes" id="UP000053372">
    <property type="component" value="Unassembled WGS sequence"/>
</dbReference>
<comment type="caution">
    <text evidence="1">The sequence shown here is derived from an EMBL/GenBank/DDBJ whole genome shotgun (WGS) entry which is preliminary data.</text>
</comment>
<organism evidence="1 2">
    <name type="scientific">Mastigocoleus testarum BC008</name>
    <dbReference type="NCBI Taxonomy" id="371196"/>
    <lineage>
        <taxon>Bacteria</taxon>
        <taxon>Bacillati</taxon>
        <taxon>Cyanobacteriota</taxon>
        <taxon>Cyanophyceae</taxon>
        <taxon>Nostocales</taxon>
        <taxon>Hapalosiphonaceae</taxon>
        <taxon>Mastigocoleus</taxon>
    </lineage>
</organism>
<sequence>MSYPKISVQVATDFFSKIGGDFSFDILTRKYKVRIAGKEVSAPTIYEVFMSGAELVSELINDAQDLPVRLMNQETSEVSDEAA</sequence>
<evidence type="ECO:0000313" key="2">
    <source>
        <dbReference type="Proteomes" id="UP000053372"/>
    </source>
</evidence>
<dbReference type="EMBL" id="LMTZ01000137">
    <property type="protein sequence ID" value="KST63517.1"/>
    <property type="molecule type" value="Genomic_DNA"/>
</dbReference>
<dbReference type="RefSeq" id="WP_027841249.1">
    <property type="nucleotide sequence ID" value="NZ_LMTZ01000137.1"/>
</dbReference>
<accession>A0A0V7ZG72</accession>
<dbReference type="AlphaFoldDB" id="A0A0V7ZG72"/>
<gene>
    <name evidence="1" type="ORF">BC008_13720</name>
</gene>